<proteinExistence type="predicted"/>
<accession>A0A0F9GNI3</accession>
<protein>
    <submittedName>
        <fullName evidence="1">Uncharacterized protein</fullName>
    </submittedName>
</protein>
<dbReference type="AlphaFoldDB" id="A0A0F9GNI3"/>
<name>A0A0F9GNI3_9ZZZZ</name>
<organism evidence="1">
    <name type="scientific">marine sediment metagenome</name>
    <dbReference type="NCBI Taxonomy" id="412755"/>
    <lineage>
        <taxon>unclassified sequences</taxon>
        <taxon>metagenomes</taxon>
        <taxon>ecological metagenomes</taxon>
    </lineage>
</organism>
<dbReference type="EMBL" id="LAZR01017454">
    <property type="protein sequence ID" value="KKM00349.1"/>
    <property type="molecule type" value="Genomic_DNA"/>
</dbReference>
<sequence>SSVNSGCKGESMIKQGTKEWDDLVQEITIDSLDEIERLQREEGLTEDAATKIVVGGNKEV</sequence>
<feature type="non-terminal residue" evidence="1">
    <location>
        <position position="1"/>
    </location>
</feature>
<reference evidence="1" key="1">
    <citation type="journal article" date="2015" name="Nature">
        <title>Complex archaea that bridge the gap between prokaryotes and eukaryotes.</title>
        <authorList>
            <person name="Spang A."/>
            <person name="Saw J.H."/>
            <person name="Jorgensen S.L."/>
            <person name="Zaremba-Niedzwiedzka K."/>
            <person name="Martijn J."/>
            <person name="Lind A.E."/>
            <person name="van Eijk R."/>
            <person name="Schleper C."/>
            <person name="Guy L."/>
            <person name="Ettema T.J."/>
        </authorList>
    </citation>
    <scope>NUCLEOTIDE SEQUENCE</scope>
</reference>
<gene>
    <name evidence="1" type="ORF">LCGC14_1805260</name>
</gene>
<evidence type="ECO:0000313" key="1">
    <source>
        <dbReference type="EMBL" id="KKM00349.1"/>
    </source>
</evidence>
<comment type="caution">
    <text evidence="1">The sequence shown here is derived from an EMBL/GenBank/DDBJ whole genome shotgun (WGS) entry which is preliminary data.</text>
</comment>